<comment type="caution">
    <text evidence="3">The sequence shown here is derived from an EMBL/GenBank/DDBJ whole genome shotgun (WGS) entry which is preliminary data.</text>
</comment>
<keyword evidence="1" id="KW-0325">Glycoprotein</keyword>
<keyword evidence="1" id="KW-0224">Dipeptidase</keyword>
<keyword evidence="1" id="KW-0472">Membrane</keyword>
<comment type="subunit">
    <text evidence="1">Homodimer; disulfide-linked.</text>
</comment>
<dbReference type="Gene3D" id="3.20.20.140">
    <property type="entry name" value="Metal-dependent hydrolases"/>
    <property type="match status" value="1"/>
</dbReference>
<dbReference type="GO" id="GO:0098552">
    <property type="term" value="C:side of membrane"/>
    <property type="evidence" value="ECO:0007669"/>
    <property type="project" value="UniProtKB-KW"/>
</dbReference>
<keyword evidence="1" id="KW-0645">Protease</keyword>
<evidence type="ECO:0000256" key="1">
    <source>
        <dbReference type="RuleBase" id="RU341113"/>
    </source>
</evidence>
<accession>A0AAD7Z7V1</accession>
<gene>
    <name evidence="3" type="ORF">L9F63_007631</name>
</gene>
<protein>
    <recommendedName>
        <fullName evidence="1">Dipeptidase</fullName>
        <ecNumber evidence="1">3.4.13.19</ecNumber>
    </recommendedName>
</protein>
<dbReference type="InterPro" id="IPR032466">
    <property type="entry name" value="Metal_Hydrolase"/>
</dbReference>
<dbReference type="GO" id="GO:0070573">
    <property type="term" value="F:metallodipeptidase activity"/>
    <property type="evidence" value="ECO:0007669"/>
    <property type="project" value="InterPro"/>
</dbReference>
<keyword evidence="1" id="KW-0336">GPI-anchor</keyword>
<proteinExistence type="inferred from homology"/>
<dbReference type="PROSITE" id="PS51365">
    <property type="entry name" value="RENAL_DIPEPTIDASE_2"/>
    <property type="match status" value="1"/>
</dbReference>
<comment type="subcellular location">
    <subcellularLocation>
        <location evidence="1">Membrane</location>
        <topology evidence="1">Lipid-anchor</topology>
        <topology evidence="1">GPI-anchor</topology>
    </subcellularLocation>
</comment>
<keyword evidence="1" id="KW-1015">Disulfide bond</keyword>
<evidence type="ECO:0000256" key="2">
    <source>
        <dbReference type="SAM" id="MobiDB-lite"/>
    </source>
</evidence>
<dbReference type="GO" id="GO:0006508">
    <property type="term" value="P:proteolysis"/>
    <property type="evidence" value="ECO:0007669"/>
    <property type="project" value="UniProtKB-KW"/>
</dbReference>
<keyword evidence="4" id="KW-1185">Reference proteome</keyword>
<organism evidence="3 4">
    <name type="scientific">Diploptera punctata</name>
    <name type="common">Pacific beetle cockroach</name>
    <dbReference type="NCBI Taxonomy" id="6984"/>
    <lineage>
        <taxon>Eukaryota</taxon>
        <taxon>Metazoa</taxon>
        <taxon>Ecdysozoa</taxon>
        <taxon>Arthropoda</taxon>
        <taxon>Hexapoda</taxon>
        <taxon>Insecta</taxon>
        <taxon>Pterygota</taxon>
        <taxon>Neoptera</taxon>
        <taxon>Polyneoptera</taxon>
        <taxon>Dictyoptera</taxon>
        <taxon>Blattodea</taxon>
        <taxon>Blaberoidea</taxon>
        <taxon>Blaberidae</taxon>
        <taxon>Diplopterinae</taxon>
        <taxon>Diploptera</taxon>
    </lineage>
</organism>
<evidence type="ECO:0000313" key="3">
    <source>
        <dbReference type="EMBL" id="KAJ9575496.1"/>
    </source>
</evidence>
<dbReference type="Proteomes" id="UP001233999">
    <property type="component" value="Unassembled WGS sequence"/>
</dbReference>
<feature type="region of interest" description="Disordered" evidence="2">
    <location>
        <begin position="85"/>
        <end position="112"/>
    </location>
</feature>
<name>A0AAD7Z7V1_DIPPU</name>
<keyword evidence="1" id="KW-0479">Metal-binding</keyword>
<keyword evidence="1" id="KW-0482">Metalloprotease</keyword>
<sequence length="112" mass="12472">HISYIRDLIGVDHIGVGGDFDGINRTPRGLEDVSMYPELFAELLRSGHWTVADLKKVAGLNLLRVFAKVEKVRDDMRTAGVMPSEELISKPDSGERSPCSFDISQAERETEL</sequence>
<dbReference type="InterPro" id="IPR008257">
    <property type="entry name" value="Pept_M19"/>
</dbReference>
<dbReference type="Pfam" id="PF01244">
    <property type="entry name" value="Peptidase_M19"/>
    <property type="match status" value="1"/>
</dbReference>
<comment type="similarity">
    <text evidence="1">Belongs to the metallo-dependent hydrolases superfamily. Peptidase M19 family.</text>
</comment>
<dbReference type="EC" id="3.4.13.19" evidence="1"/>
<dbReference type="SUPFAM" id="SSF51556">
    <property type="entry name" value="Metallo-dependent hydrolases"/>
    <property type="match status" value="1"/>
</dbReference>
<dbReference type="AlphaFoldDB" id="A0AAD7Z7V1"/>
<keyword evidence="1" id="KW-0449">Lipoprotein</keyword>
<reference evidence="3" key="2">
    <citation type="submission" date="2023-05" db="EMBL/GenBank/DDBJ databases">
        <authorList>
            <person name="Fouks B."/>
        </authorList>
    </citation>
    <scope>NUCLEOTIDE SEQUENCE</scope>
    <source>
        <strain evidence="3">Stay&amp;Tobe</strain>
        <tissue evidence="3">Testes</tissue>
    </source>
</reference>
<dbReference type="PANTHER" id="PTHR10443:SF12">
    <property type="entry name" value="DIPEPTIDASE"/>
    <property type="match status" value="1"/>
</dbReference>
<keyword evidence="1" id="KW-0862">Zinc</keyword>
<evidence type="ECO:0000313" key="4">
    <source>
        <dbReference type="Proteomes" id="UP001233999"/>
    </source>
</evidence>
<feature type="non-terminal residue" evidence="3">
    <location>
        <position position="112"/>
    </location>
</feature>
<comment type="cofactor">
    <cofactor evidence="1">
        <name>Zn(2+)</name>
        <dbReference type="ChEBI" id="CHEBI:29105"/>
    </cofactor>
</comment>
<dbReference type="GO" id="GO:0046872">
    <property type="term" value="F:metal ion binding"/>
    <property type="evidence" value="ECO:0007669"/>
    <property type="project" value="UniProtKB-UniRule"/>
</dbReference>
<keyword evidence="1" id="KW-0378">Hydrolase</keyword>
<dbReference type="EMBL" id="JASPKZ010009834">
    <property type="protein sequence ID" value="KAJ9575496.1"/>
    <property type="molecule type" value="Genomic_DNA"/>
</dbReference>
<reference evidence="3" key="1">
    <citation type="journal article" date="2023" name="IScience">
        <title>Live-bearing cockroach genome reveals convergent evolutionary mechanisms linked to viviparity in insects and beyond.</title>
        <authorList>
            <person name="Fouks B."/>
            <person name="Harrison M.C."/>
            <person name="Mikhailova A.A."/>
            <person name="Marchal E."/>
            <person name="English S."/>
            <person name="Carruthers M."/>
            <person name="Jennings E.C."/>
            <person name="Chiamaka E.L."/>
            <person name="Frigard R.A."/>
            <person name="Pippel M."/>
            <person name="Attardo G.M."/>
            <person name="Benoit J.B."/>
            <person name="Bornberg-Bauer E."/>
            <person name="Tobe S.S."/>
        </authorList>
    </citation>
    <scope>NUCLEOTIDE SEQUENCE</scope>
    <source>
        <strain evidence="3">Stay&amp;Tobe</strain>
    </source>
</reference>
<dbReference type="PANTHER" id="PTHR10443">
    <property type="entry name" value="MICROSOMAL DIPEPTIDASE"/>
    <property type="match status" value="1"/>
</dbReference>
<comment type="catalytic activity">
    <reaction evidence="1">
        <text>an L-aminoacyl-L-amino acid + H2O = 2 an L-alpha-amino acid</text>
        <dbReference type="Rhea" id="RHEA:48940"/>
        <dbReference type="ChEBI" id="CHEBI:15377"/>
        <dbReference type="ChEBI" id="CHEBI:59869"/>
        <dbReference type="ChEBI" id="CHEBI:77460"/>
        <dbReference type="EC" id="3.4.13.19"/>
    </reaction>
</comment>